<dbReference type="Proteomes" id="UP000029879">
    <property type="component" value="Unassembled WGS sequence"/>
</dbReference>
<evidence type="ECO:0008006" key="4">
    <source>
        <dbReference type="Google" id="ProtNLM"/>
    </source>
</evidence>
<keyword evidence="1" id="KW-0732">Signal</keyword>
<reference evidence="2 3" key="1">
    <citation type="submission" date="2014-10" db="EMBL/GenBank/DDBJ databases">
        <title>Genome sequence of a Xanthomonas strain that is pathogenic on beans.</title>
        <authorList>
            <person name="Aritua V."/>
            <person name="Sapp M."/>
            <person name="Harrison J."/>
            <person name="Smith J."/>
            <person name="Studholme D."/>
        </authorList>
    </citation>
    <scope>NUCLEOTIDE SEQUENCE [LARGE SCALE GENOMIC DNA]</scope>
    <source>
        <strain evidence="2 3">Nyagatare</strain>
    </source>
</reference>
<protein>
    <recommendedName>
        <fullName evidence="4">Secreted protein</fullName>
    </recommendedName>
</protein>
<accession>A0AB34PC59</accession>
<proteinExistence type="predicted"/>
<comment type="caution">
    <text evidence="2">The sequence shown here is derived from an EMBL/GenBank/DDBJ whole genome shotgun (WGS) entry which is preliminary data.</text>
</comment>
<sequence>MKTALSIFGSLLLLGAVTTASADDFADQRAQAHSFWDQQIACVDASDWSATYTCLSTVWDSYR</sequence>
<feature type="signal peptide" evidence="1">
    <location>
        <begin position="1"/>
        <end position="22"/>
    </location>
</feature>
<dbReference type="AlphaFoldDB" id="A0AB34PC59"/>
<evidence type="ECO:0000313" key="2">
    <source>
        <dbReference type="EMBL" id="KGK59109.1"/>
    </source>
</evidence>
<evidence type="ECO:0000313" key="3">
    <source>
        <dbReference type="Proteomes" id="UP000029879"/>
    </source>
</evidence>
<evidence type="ECO:0000256" key="1">
    <source>
        <dbReference type="SAM" id="SignalP"/>
    </source>
</evidence>
<dbReference type="EMBL" id="JRQI01000009">
    <property type="protein sequence ID" value="KGK59109.1"/>
    <property type="molecule type" value="Genomic_DNA"/>
</dbReference>
<feature type="chain" id="PRO_5044238103" description="Secreted protein" evidence="1">
    <location>
        <begin position="23"/>
        <end position="63"/>
    </location>
</feature>
<organism evidence="2 3">
    <name type="scientific">Xanthomonas cannabis pv. phaseoli</name>
    <dbReference type="NCBI Taxonomy" id="1885902"/>
    <lineage>
        <taxon>Bacteria</taxon>
        <taxon>Pseudomonadati</taxon>
        <taxon>Pseudomonadota</taxon>
        <taxon>Gammaproteobacteria</taxon>
        <taxon>Lysobacterales</taxon>
        <taxon>Lysobacteraceae</taxon>
        <taxon>Xanthomonas</taxon>
    </lineage>
</organism>
<gene>
    <name evidence="2" type="ORF">NC00_03910</name>
</gene>
<name>A0AB34PC59_9XANT</name>
<dbReference type="RefSeq" id="WP_047693626.1">
    <property type="nucleotide sequence ID" value="NZ_KN265464.1"/>
</dbReference>